<keyword evidence="5" id="KW-1185">Reference proteome</keyword>
<evidence type="ECO:0000256" key="2">
    <source>
        <dbReference type="ARBA" id="ARBA00022857"/>
    </source>
</evidence>
<dbReference type="Gene3D" id="3.90.25.10">
    <property type="entry name" value="UDP-galactose 4-epimerase, domain 1"/>
    <property type="match status" value="1"/>
</dbReference>
<dbReference type="InterPro" id="IPR051164">
    <property type="entry name" value="NmrA-like_oxidored"/>
</dbReference>
<evidence type="ECO:0000256" key="1">
    <source>
        <dbReference type="ARBA" id="ARBA00006328"/>
    </source>
</evidence>
<dbReference type="HOGENOM" id="CLU_007383_8_4_1"/>
<comment type="similarity">
    <text evidence="1">Belongs to the NmrA-type oxidoreductase family.</text>
</comment>
<dbReference type="RefSeq" id="XP_040634295.1">
    <property type="nucleotide sequence ID" value="XM_040785605.1"/>
</dbReference>
<dbReference type="Pfam" id="PF05368">
    <property type="entry name" value="NmrA"/>
    <property type="match status" value="1"/>
</dbReference>
<protein>
    <submittedName>
        <fullName evidence="4">NmrA-like family protein</fullName>
    </submittedName>
</protein>
<organism evidence="4 5">
    <name type="scientific">Aspergillus ruber (strain CBS 135680)</name>
    <dbReference type="NCBI Taxonomy" id="1388766"/>
    <lineage>
        <taxon>Eukaryota</taxon>
        <taxon>Fungi</taxon>
        <taxon>Dikarya</taxon>
        <taxon>Ascomycota</taxon>
        <taxon>Pezizomycotina</taxon>
        <taxon>Eurotiomycetes</taxon>
        <taxon>Eurotiomycetidae</taxon>
        <taxon>Eurotiales</taxon>
        <taxon>Aspergillaceae</taxon>
        <taxon>Aspergillus</taxon>
        <taxon>Aspergillus subgen. Aspergillus</taxon>
    </lineage>
</organism>
<sequence>MSKTILITGATGKQGGGVINALLAQDADVEILAVTRNTSSGSAQNLQQKDPSKIKLVGGNLDYPEGIFANAKKVTSQPIWGVFAVQSPIPGSSDQSREENQGKALVDAALKNSVQLFVYTSVDRGGDEASYDNPTPIPHFISKHNIEHHLVEQAKGTNMSWTILRPVAFMDNFTPDFAGKVFTTAWKIAVQDKPLQLVSVEDIGFFAAQAFLNLEIYKGKCISLAGDELTFEQFGRVFKEKTGDDLPMTFEFVAHILLWWMPDFGEMLKWFHQKGYRADIKALRNLHPGMRDFGAWLRIESGFETK</sequence>
<name>A0A017S364_ASPRC</name>
<keyword evidence="2" id="KW-0521">NADP</keyword>
<dbReference type="AlphaFoldDB" id="A0A017S364"/>
<dbReference type="Proteomes" id="UP000019804">
    <property type="component" value="Unassembled WGS sequence"/>
</dbReference>
<proteinExistence type="inferred from homology"/>
<evidence type="ECO:0000259" key="3">
    <source>
        <dbReference type="Pfam" id="PF05368"/>
    </source>
</evidence>
<dbReference type="EMBL" id="KK088456">
    <property type="protein sequence ID" value="EYE90605.1"/>
    <property type="molecule type" value="Genomic_DNA"/>
</dbReference>
<gene>
    <name evidence="4" type="ORF">EURHEDRAFT_488721</name>
</gene>
<dbReference type="OrthoDB" id="9997102at2759"/>
<dbReference type="GO" id="GO:0005634">
    <property type="term" value="C:nucleus"/>
    <property type="evidence" value="ECO:0007669"/>
    <property type="project" value="TreeGrafter"/>
</dbReference>
<dbReference type="FunFam" id="3.40.50.720:FF:000528">
    <property type="entry name" value="Nucleoside-diphosphate-sugar epimerase family protein"/>
    <property type="match status" value="1"/>
</dbReference>
<dbReference type="GeneID" id="63700729"/>
<evidence type="ECO:0000313" key="5">
    <source>
        <dbReference type="Proteomes" id="UP000019804"/>
    </source>
</evidence>
<dbReference type="InterPro" id="IPR036291">
    <property type="entry name" value="NAD(P)-bd_dom_sf"/>
</dbReference>
<dbReference type="SUPFAM" id="SSF51735">
    <property type="entry name" value="NAD(P)-binding Rossmann-fold domains"/>
    <property type="match status" value="1"/>
</dbReference>
<dbReference type="Gene3D" id="3.40.50.720">
    <property type="entry name" value="NAD(P)-binding Rossmann-like Domain"/>
    <property type="match status" value="1"/>
</dbReference>
<dbReference type="InterPro" id="IPR008030">
    <property type="entry name" value="NmrA-like"/>
</dbReference>
<reference evidence="5" key="1">
    <citation type="journal article" date="2014" name="Nat. Commun.">
        <title>Genomic adaptations of the halophilic Dead Sea filamentous fungus Eurotium rubrum.</title>
        <authorList>
            <person name="Kis-Papo T."/>
            <person name="Weig A.R."/>
            <person name="Riley R."/>
            <person name="Persoh D."/>
            <person name="Salamov A."/>
            <person name="Sun H."/>
            <person name="Lipzen A."/>
            <person name="Wasser S.P."/>
            <person name="Rambold G."/>
            <person name="Grigoriev I.V."/>
            <person name="Nevo E."/>
        </authorList>
    </citation>
    <scope>NUCLEOTIDE SEQUENCE [LARGE SCALE GENOMIC DNA]</scope>
    <source>
        <strain evidence="5">CBS 135680</strain>
    </source>
</reference>
<dbReference type="PANTHER" id="PTHR42748">
    <property type="entry name" value="NITROGEN METABOLITE REPRESSION PROTEIN NMRA FAMILY MEMBER"/>
    <property type="match status" value="1"/>
</dbReference>
<feature type="domain" description="NmrA-like" evidence="3">
    <location>
        <begin position="1"/>
        <end position="249"/>
    </location>
</feature>
<dbReference type="STRING" id="1388766.A0A017S364"/>
<dbReference type="PANTHER" id="PTHR42748:SF7">
    <property type="entry name" value="NMRA LIKE REDOX SENSOR 1-RELATED"/>
    <property type="match status" value="1"/>
</dbReference>
<accession>A0A017S364</accession>
<evidence type="ECO:0000313" key="4">
    <source>
        <dbReference type="EMBL" id="EYE90605.1"/>
    </source>
</evidence>